<dbReference type="InterPro" id="IPR015943">
    <property type="entry name" value="WD40/YVTN_repeat-like_dom_sf"/>
</dbReference>
<comment type="subcellular location">
    <subcellularLocation>
        <location evidence="1">Membrane</location>
    </subcellularLocation>
    <subcellularLocation>
        <location evidence="2">Secreted</location>
    </subcellularLocation>
</comment>
<evidence type="ECO:0000313" key="8">
    <source>
        <dbReference type="EMBL" id="QPC97736.1"/>
    </source>
</evidence>
<evidence type="ECO:0000256" key="3">
    <source>
        <dbReference type="ARBA" id="ARBA00022525"/>
    </source>
</evidence>
<dbReference type="PRINTS" id="PR01488">
    <property type="entry name" value="RTXTOXINA"/>
</dbReference>
<evidence type="ECO:0000256" key="2">
    <source>
        <dbReference type="ARBA" id="ARBA00004613"/>
    </source>
</evidence>
<evidence type="ECO:0000256" key="5">
    <source>
        <dbReference type="ARBA" id="ARBA00022737"/>
    </source>
</evidence>
<dbReference type="Pfam" id="PF07676">
    <property type="entry name" value="PD40"/>
    <property type="match status" value="1"/>
</dbReference>
<dbReference type="Pfam" id="PF00353">
    <property type="entry name" value="HemolysinCabind"/>
    <property type="match status" value="4"/>
</dbReference>
<dbReference type="PANTHER" id="PTHR38340">
    <property type="entry name" value="S-LAYER PROTEIN"/>
    <property type="match status" value="1"/>
</dbReference>
<protein>
    <submittedName>
        <fullName evidence="8">PD40 domain-containing protein</fullName>
    </submittedName>
</protein>
<evidence type="ECO:0000313" key="9">
    <source>
        <dbReference type="Proteomes" id="UP000594459"/>
    </source>
</evidence>
<dbReference type="GO" id="GO:0090729">
    <property type="term" value="F:toxin activity"/>
    <property type="evidence" value="ECO:0007669"/>
    <property type="project" value="UniProtKB-KW"/>
</dbReference>
<dbReference type="AlphaFoldDB" id="A0A7S8F262"/>
<keyword evidence="3" id="KW-0964">Secreted</keyword>
<dbReference type="Proteomes" id="UP000594459">
    <property type="component" value="Chromosome"/>
</dbReference>
<keyword evidence="7" id="KW-0472">Membrane</keyword>
<dbReference type="KEGG" id="qso:IRL76_07390"/>
<name>A0A7S8F262_9SPHN</name>
<dbReference type="SUPFAM" id="SSF82171">
    <property type="entry name" value="DPP6 N-terminal domain-like"/>
    <property type="match status" value="1"/>
</dbReference>
<gene>
    <name evidence="8" type="ORF">IRL76_07390</name>
</gene>
<dbReference type="Gene3D" id="2.130.10.10">
    <property type="entry name" value="YVTN repeat-like/Quinoprotein amine dehydrogenase"/>
    <property type="match status" value="1"/>
</dbReference>
<dbReference type="PRINTS" id="PR00313">
    <property type="entry name" value="CABNDNGRPT"/>
</dbReference>
<dbReference type="InterPro" id="IPR001343">
    <property type="entry name" value="Hemolysn_Ca-bd"/>
</dbReference>
<dbReference type="Gene3D" id="2.150.10.10">
    <property type="entry name" value="Serralysin-like metalloprotease, C-terminal"/>
    <property type="match status" value="2"/>
</dbReference>
<keyword evidence="9" id="KW-1185">Reference proteome</keyword>
<sequence length="871" mass="90566">MPATLISTQGDEDWTLSADGTIIYVAGNDGYLRVYDSQTGALLYQVQLGSDLGAISLSPDGSHLAIVEEIAENVQQTQNWTSNTADVSLYVVDLGTFSATAYTYTVTGSDYTFSDVTWSDADTLQVSQNILPGWSGWAPLSTVELADGSRTLSGSYYAGLGSAASLLTIPDSNVVLLGQLGLSSAEYFLIAPNGSSTASNGIYENNVYGYAEGIEAASGVTADDRIIIVTGGGAHLYTGTMQYVGDLSSIYPSLGYAQGVAFSPDGQRIFFLDGQNQAVVVVDAYNYALVGSVSVSGVNFATLHWGAEIVVSADGEGFYYNTAQGIVHATIDLPDLGTEGPDTLNGTPGDDIINGRGGADTIYGLAGDDWLIGGAGNDNLFGGTGLDIASYEDAPSGVTVDLAITTAQATGGAGSDTLAEIEGLSGSLYNDTLYGDGGNNLLLGFDGNDLLRGRGGDDDIYGENGNDSLYGDAGIDWLFGGDGNDLLDGGTGADRLEGGNGDDIYVVDHFGDEIIETATGGNDTMRVYGFDAVIASSVETLVIMEGAFNATGNFVANTLIGSSESNILTGLGGNDSIDGGSNVDTAVVRGLQSAYTVTQTSTGVFQVTGPDGTDTLRNVEYLQFDNATLRLLPGTGVSVNFNTADRSVYQSAMNNIRDFDGNALGGNGGWLRIGSADVNGDGDVDQILVNRTIGRFATVGTAPDGLVYFADHGWAGETRVAGIYIDPLVAAGQVVAGSANDSQRRFQNDLQIENINRVLGADDYDGDGLQEVYFALTDGTAYLHAYMHADGNIRYANYQSQQQVIDYLTANGFAPSTWAGWFPAGAEPAGDIAKAFDTGLTSSDVPNGLGEGILAPHVADNHALPTGELFF</sequence>
<keyword evidence="4" id="KW-0800">Toxin</keyword>
<reference evidence="8 9" key="1">
    <citation type="submission" date="2020-11" db="EMBL/GenBank/DDBJ databases">
        <title>The genome sequence of Erythrobacter sp. 6D36.</title>
        <authorList>
            <person name="Liu Y."/>
        </authorList>
    </citation>
    <scope>NUCLEOTIDE SEQUENCE [LARGE SCALE GENOMIC DNA]</scope>
    <source>
        <strain evidence="8 9">6D36</strain>
    </source>
</reference>
<dbReference type="PANTHER" id="PTHR38340:SF1">
    <property type="entry name" value="S-LAYER PROTEIN"/>
    <property type="match status" value="1"/>
</dbReference>
<organism evidence="8 9">
    <name type="scientific">Qipengyuania soli</name>
    <dbReference type="NCBI Taxonomy" id="2782568"/>
    <lineage>
        <taxon>Bacteria</taxon>
        <taxon>Pseudomonadati</taxon>
        <taxon>Pseudomonadota</taxon>
        <taxon>Alphaproteobacteria</taxon>
        <taxon>Sphingomonadales</taxon>
        <taxon>Erythrobacteraceae</taxon>
        <taxon>Qipengyuania</taxon>
    </lineage>
</organism>
<dbReference type="InterPro" id="IPR050557">
    <property type="entry name" value="RTX_toxin/Mannuronan_C5-epim"/>
</dbReference>
<dbReference type="InterPro" id="IPR011049">
    <property type="entry name" value="Serralysin-like_metalloprot_C"/>
</dbReference>
<evidence type="ECO:0000256" key="6">
    <source>
        <dbReference type="ARBA" id="ARBA00023026"/>
    </source>
</evidence>
<dbReference type="EMBL" id="CP064654">
    <property type="protein sequence ID" value="QPC97736.1"/>
    <property type="molecule type" value="Genomic_DNA"/>
</dbReference>
<dbReference type="PROSITE" id="PS00330">
    <property type="entry name" value="HEMOLYSIN_CALCIUM"/>
    <property type="match status" value="5"/>
</dbReference>
<keyword evidence="5" id="KW-0677">Repeat</keyword>
<evidence type="ECO:0000256" key="4">
    <source>
        <dbReference type="ARBA" id="ARBA00022656"/>
    </source>
</evidence>
<dbReference type="RefSeq" id="WP_200980748.1">
    <property type="nucleotide sequence ID" value="NZ_CP064654.1"/>
</dbReference>
<dbReference type="GO" id="GO:0016020">
    <property type="term" value="C:membrane"/>
    <property type="evidence" value="ECO:0007669"/>
    <property type="project" value="UniProtKB-SubCell"/>
</dbReference>
<dbReference type="GO" id="GO:0005576">
    <property type="term" value="C:extracellular region"/>
    <property type="evidence" value="ECO:0007669"/>
    <property type="project" value="UniProtKB-SubCell"/>
</dbReference>
<dbReference type="SUPFAM" id="SSF51120">
    <property type="entry name" value="beta-Roll"/>
    <property type="match status" value="2"/>
</dbReference>
<dbReference type="InterPro" id="IPR003995">
    <property type="entry name" value="RTX_toxin_determinant-A"/>
</dbReference>
<proteinExistence type="predicted"/>
<dbReference type="InterPro" id="IPR018511">
    <property type="entry name" value="Hemolysin-typ_Ca-bd_CS"/>
</dbReference>
<dbReference type="GO" id="GO:0005509">
    <property type="term" value="F:calcium ion binding"/>
    <property type="evidence" value="ECO:0007669"/>
    <property type="project" value="InterPro"/>
</dbReference>
<keyword evidence="6" id="KW-0843">Virulence</keyword>
<dbReference type="InterPro" id="IPR011659">
    <property type="entry name" value="WD40"/>
</dbReference>
<evidence type="ECO:0000256" key="7">
    <source>
        <dbReference type="ARBA" id="ARBA00023136"/>
    </source>
</evidence>
<evidence type="ECO:0000256" key="1">
    <source>
        <dbReference type="ARBA" id="ARBA00004370"/>
    </source>
</evidence>
<accession>A0A7S8F262</accession>